<dbReference type="EMBL" id="PGOL01004132">
    <property type="protein sequence ID" value="PKI38341.1"/>
    <property type="molecule type" value="Genomic_DNA"/>
</dbReference>
<reference evidence="2 3" key="1">
    <citation type="submission" date="2017-11" db="EMBL/GenBank/DDBJ databases">
        <title>De-novo sequencing of pomegranate (Punica granatum L.) genome.</title>
        <authorList>
            <person name="Akparov Z."/>
            <person name="Amiraslanov A."/>
            <person name="Hajiyeva S."/>
            <person name="Abbasov M."/>
            <person name="Kaur K."/>
            <person name="Hamwieh A."/>
            <person name="Solovyev V."/>
            <person name="Salamov A."/>
            <person name="Braich B."/>
            <person name="Kosarev P."/>
            <person name="Mahmoud A."/>
            <person name="Hajiyev E."/>
            <person name="Babayeva S."/>
            <person name="Izzatullayeva V."/>
            <person name="Mammadov A."/>
            <person name="Mammadov A."/>
            <person name="Sharifova S."/>
            <person name="Ojaghi J."/>
            <person name="Eynullazada K."/>
            <person name="Bayramov B."/>
            <person name="Abdulazimova A."/>
            <person name="Shahmuradov I."/>
        </authorList>
    </citation>
    <scope>NUCLEOTIDE SEQUENCE [LARGE SCALE GENOMIC DNA]</scope>
    <source>
        <strain evidence="3">cv. AG2017</strain>
        <tissue evidence="2">Leaf</tissue>
    </source>
</reference>
<evidence type="ECO:0000256" key="1">
    <source>
        <dbReference type="SAM" id="MobiDB-lite"/>
    </source>
</evidence>
<protein>
    <submittedName>
        <fullName evidence="2">Uncharacterized protein</fullName>
    </submittedName>
</protein>
<name>A0A2I0I2Z5_PUNGR</name>
<comment type="caution">
    <text evidence="2">The sequence shown here is derived from an EMBL/GenBank/DDBJ whole genome shotgun (WGS) entry which is preliminary data.</text>
</comment>
<sequence>MQEAVRGLRDFEAKVSEGSWIEQEHGRYPTIKSNHEGESLLKKCRETVRSGGEREVCYNTERLCRERERQEKSWEQVTKERERERQSREDFDLRVTAELEDAIWASLILPRNLYVRISIRNGLQE</sequence>
<evidence type="ECO:0000313" key="3">
    <source>
        <dbReference type="Proteomes" id="UP000233551"/>
    </source>
</evidence>
<dbReference type="Proteomes" id="UP000233551">
    <property type="component" value="Unassembled WGS sequence"/>
</dbReference>
<feature type="region of interest" description="Disordered" evidence="1">
    <location>
        <begin position="70"/>
        <end position="89"/>
    </location>
</feature>
<proteinExistence type="predicted"/>
<accession>A0A2I0I2Z5</accession>
<keyword evidence="3" id="KW-1185">Reference proteome</keyword>
<dbReference type="AlphaFoldDB" id="A0A2I0I2Z5"/>
<evidence type="ECO:0000313" key="2">
    <source>
        <dbReference type="EMBL" id="PKI38341.1"/>
    </source>
</evidence>
<gene>
    <name evidence="2" type="ORF">CRG98_041252</name>
</gene>
<organism evidence="2 3">
    <name type="scientific">Punica granatum</name>
    <name type="common">Pomegranate</name>
    <dbReference type="NCBI Taxonomy" id="22663"/>
    <lineage>
        <taxon>Eukaryota</taxon>
        <taxon>Viridiplantae</taxon>
        <taxon>Streptophyta</taxon>
        <taxon>Embryophyta</taxon>
        <taxon>Tracheophyta</taxon>
        <taxon>Spermatophyta</taxon>
        <taxon>Magnoliopsida</taxon>
        <taxon>eudicotyledons</taxon>
        <taxon>Gunneridae</taxon>
        <taxon>Pentapetalae</taxon>
        <taxon>rosids</taxon>
        <taxon>malvids</taxon>
        <taxon>Myrtales</taxon>
        <taxon>Lythraceae</taxon>
        <taxon>Punica</taxon>
    </lineage>
</organism>